<comment type="pathway">
    <text evidence="1 5">Carotenoid biosynthesis.</text>
</comment>
<keyword evidence="3 5" id="KW-0125">Carotenoid biosynthesis</keyword>
<dbReference type="InterPro" id="IPR054841">
    <property type="entry name" value="carotdesatCrtD"/>
</dbReference>
<dbReference type="PROSITE" id="PS00982">
    <property type="entry name" value="PHYTOENE_DH"/>
    <property type="match status" value="1"/>
</dbReference>
<evidence type="ECO:0000256" key="5">
    <source>
        <dbReference type="RuleBase" id="RU362075"/>
    </source>
</evidence>
<keyword evidence="4 5" id="KW-0560">Oxidoreductase</keyword>
<gene>
    <name evidence="8" type="ORF">AVO44_06335</name>
</gene>
<dbReference type="STRING" id="1685378.AVO44_06335"/>
<evidence type="ECO:0000256" key="3">
    <source>
        <dbReference type="ARBA" id="ARBA00022746"/>
    </source>
</evidence>
<dbReference type="NCBIfam" id="NF045637">
    <property type="entry name" value="carotdesatCrtDProt"/>
    <property type="match status" value="1"/>
</dbReference>
<feature type="domain" description="Amine oxidase" evidence="7">
    <location>
        <begin position="18"/>
        <end position="297"/>
    </location>
</feature>
<dbReference type="InterPro" id="IPR036188">
    <property type="entry name" value="FAD/NAD-bd_sf"/>
</dbReference>
<protein>
    <submittedName>
        <fullName evidence="8">Methoxyneurosporene dehydrogenase</fullName>
    </submittedName>
</protein>
<dbReference type="OrthoDB" id="9774675at2"/>
<organism evidence="8 9">
    <name type="scientific">Ruegeria profundi</name>
    <dbReference type="NCBI Taxonomy" id="1685378"/>
    <lineage>
        <taxon>Bacteria</taxon>
        <taxon>Pseudomonadati</taxon>
        <taxon>Pseudomonadota</taxon>
        <taxon>Alphaproteobacteria</taxon>
        <taxon>Rhodobacterales</taxon>
        <taxon>Roseobacteraceae</taxon>
        <taxon>Ruegeria</taxon>
    </lineage>
</organism>
<dbReference type="InterPro" id="IPR014105">
    <property type="entry name" value="Carotenoid/retinoid_OxRdtase"/>
</dbReference>
<dbReference type="Proteomes" id="UP000053690">
    <property type="component" value="Unassembled WGS sequence"/>
</dbReference>
<evidence type="ECO:0000256" key="4">
    <source>
        <dbReference type="ARBA" id="ARBA00023002"/>
    </source>
</evidence>
<dbReference type="PANTHER" id="PTHR43734:SF7">
    <property type="entry name" value="4,4'-DIAPONEUROSPORENE OXYGENASE"/>
    <property type="match status" value="1"/>
</dbReference>
<evidence type="ECO:0000259" key="7">
    <source>
        <dbReference type="Pfam" id="PF01593"/>
    </source>
</evidence>
<dbReference type="PANTHER" id="PTHR43734">
    <property type="entry name" value="PHYTOENE DESATURASE"/>
    <property type="match status" value="1"/>
</dbReference>
<dbReference type="GO" id="GO:0016627">
    <property type="term" value="F:oxidoreductase activity, acting on the CH-CH group of donors"/>
    <property type="evidence" value="ECO:0007669"/>
    <property type="project" value="UniProtKB-ARBA"/>
</dbReference>
<dbReference type="Gene3D" id="3.50.50.60">
    <property type="entry name" value="FAD/NAD(P)-binding domain"/>
    <property type="match status" value="2"/>
</dbReference>
<sequence>MNPTHPQARQAVVIGAGIGGLCSAARLCAAGFDVTVLEQHDSPGGKIRTLPSDSGPVDAGPTVLTLRHIFDDVFRTLSERLDDHLDLIKLPVIARHFWPDGSVLDLLDKPETNRKAIAAFSGQKAQAEFRQFQKDTKALFVALDQPMMNTPEPTPISLGATILRHPKLLPAMAPLRSLSSQLAHRFSDRRLAQLFSRYATYVGGLPHQSPALLSLIWQAEAAGVWCVQGGMQALPKALEALCKRHGVQFRYNSAVASIECEDGQISRIALDDGTYIQTNLVIFNGDPRALAAGALGPDVATVAPQTLTTDRSLSAVVWSFDAVPHGLDLSHHNVFFTNPDSQEFHELQAGLFPREQSIYICAQDRGPQARHEPGTPERFEIILNAPPLRPFPQPEMEFQTCQTRTFDVLRRFGLIFDPQPGPTALTRPADFEQLFPESRGSLYGQSPHGLMAALKRPRARTPIKGLYLAGGGTHPGAGLPMAALSARHAVETILQDRISTLASRQTDMRGGMSTESARIRHGQSRS</sequence>
<dbReference type="GO" id="GO:0016117">
    <property type="term" value="P:carotenoid biosynthetic process"/>
    <property type="evidence" value="ECO:0007669"/>
    <property type="project" value="UniProtKB-KW"/>
</dbReference>
<dbReference type="InterPro" id="IPR008150">
    <property type="entry name" value="Phytoene_DH_bac_CS"/>
</dbReference>
<evidence type="ECO:0000313" key="9">
    <source>
        <dbReference type="Proteomes" id="UP000053690"/>
    </source>
</evidence>
<dbReference type="EMBL" id="LQBP01000003">
    <property type="protein sequence ID" value="KUJ79792.1"/>
    <property type="molecule type" value="Genomic_DNA"/>
</dbReference>
<name>A0A0X3TVR4_9RHOB</name>
<comment type="similarity">
    <text evidence="2 5">Belongs to the carotenoid/retinoid oxidoreductase family.</text>
</comment>
<evidence type="ECO:0000256" key="1">
    <source>
        <dbReference type="ARBA" id="ARBA00004829"/>
    </source>
</evidence>
<proteinExistence type="inferred from homology"/>
<keyword evidence="9" id="KW-1185">Reference proteome</keyword>
<feature type="region of interest" description="Disordered" evidence="6">
    <location>
        <begin position="504"/>
        <end position="526"/>
    </location>
</feature>
<dbReference type="Pfam" id="PF01593">
    <property type="entry name" value="Amino_oxidase"/>
    <property type="match status" value="1"/>
</dbReference>
<dbReference type="SUPFAM" id="SSF51905">
    <property type="entry name" value="FAD/NAD(P)-binding domain"/>
    <property type="match status" value="1"/>
</dbReference>
<accession>A0A0X3TVR4</accession>
<dbReference type="NCBIfam" id="TIGR02734">
    <property type="entry name" value="crtI_fam"/>
    <property type="match status" value="1"/>
</dbReference>
<reference evidence="9" key="1">
    <citation type="submission" date="2015-12" db="EMBL/GenBank/DDBJ databases">
        <authorList>
            <person name="Zhang G."/>
            <person name="Stingl U."/>
        </authorList>
    </citation>
    <scope>NUCLEOTIDE SEQUENCE [LARGE SCALE GENOMIC DNA]</scope>
    <source>
        <strain evidence="9">ZGT108</strain>
    </source>
</reference>
<evidence type="ECO:0000256" key="2">
    <source>
        <dbReference type="ARBA" id="ARBA00006046"/>
    </source>
</evidence>
<evidence type="ECO:0000256" key="6">
    <source>
        <dbReference type="SAM" id="MobiDB-lite"/>
    </source>
</evidence>
<comment type="caution">
    <text evidence="8">The sequence shown here is derived from an EMBL/GenBank/DDBJ whole genome shotgun (WGS) entry which is preliminary data.</text>
</comment>
<evidence type="ECO:0000313" key="8">
    <source>
        <dbReference type="EMBL" id="KUJ79792.1"/>
    </source>
</evidence>
<dbReference type="InterPro" id="IPR002937">
    <property type="entry name" value="Amino_oxidase"/>
</dbReference>
<dbReference type="AlphaFoldDB" id="A0A0X3TVR4"/>